<dbReference type="Pfam" id="PF01569">
    <property type="entry name" value="PAP2"/>
    <property type="match status" value="1"/>
</dbReference>
<gene>
    <name evidence="3" type="ORF">NDI79_16690</name>
</gene>
<dbReference type="EMBL" id="JAMQOQ010000005">
    <property type="protein sequence ID" value="MDS0295811.1"/>
    <property type="molecule type" value="Genomic_DNA"/>
</dbReference>
<keyword evidence="1" id="KW-1133">Transmembrane helix</keyword>
<comment type="caution">
    <text evidence="3">The sequence shown here is derived from an EMBL/GenBank/DDBJ whole genome shotgun (WGS) entry which is preliminary data.</text>
</comment>
<name>A0ABU2G4T5_9EURY</name>
<dbReference type="RefSeq" id="WP_310929778.1">
    <property type="nucleotide sequence ID" value="NZ_JAMQOQ010000005.1"/>
</dbReference>
<dbReference type="Gene3D" id="1.20.144.10">
    <property type="entry name" value="Phosphatidic acid phosphatase type 2/haloperoxidase"/>
    <property type="match status" value="1"/>
</dbReference>
<dbReference type="PANTHER" id="PTHR14969">
    <property type="entry name" value="SPHINGOSINE-1-PHOSPHATE PHOSPHOHYDROLASE"/>
    <property type="match status" value="1"/>
</dbReference>
<keyword evidence="1" id="KW-0812">Transmembrane</keyword>
<feature type="transmembrane region" description="Helical" evidence="1">
    <location>
        <begin position="163"/>
        <end position="182"/>
    </location>
</feature>
<dbReference type="SUPFAM" id="SSF48317">
    <property type="entry name" value="Acid phosphatase/Vanadium-dependent haloperoxidase"/>
    <property type="match status" value="1"/>
</dbReference>
<feature type="transmembrane region" description="Helical" evidence="1">
    <location>
        <begin position="75"/>
        <end position="96"/>
    </location>
</feature>
<protein>
    <submittedName>
        <fullName evidence="3">Phosphatase PAP2 family protein</fullName>
    </submittedName>
</protein>
<feature type="transmembrane region" description="Helical" evidence="1">
    <location>
        <begin position="36"/>
        <end position="63"/>
    </location>
</feature>
<evidence type="ECO:0000259" key="2">
    <source>
        <dbReference type="SMART" id="SM00014"/>
    </source>
</evidence>
<accession>A0ABU2G4T5</accession>
<evidence type="ECO:0000313" key="3">
    <source>
        <dbReference type="EMBL" id="MDS0295811.1"/>
    </source>
</evidence>
<organism evidence="3 4">
    <name type="scientific">Halogeometricum luteum</name>
    <dbReference type="NCBI Taxonomy" id="2950537"/>
    <lineage>
        <taxon>Archaea</taxon>
        <taxon>Methanobacteriati</taxon>
        <taxon>Methanobacteriota</taxon>
        <taxon>Stenosarchaea group</taxon>
        <taxon>Halobacteria</taxon>
        <taxon>Halobacteriales</taxon>
        <taxon>Haloferacaceae</taxon>
        <taxon>Halogeometricum</taxon>
    </lineage>
</organism>
<reference evidence="3 4" key="1">
    <citation type="submission" date="2022-06" db="EMBL/GenBank/DDBJ databases">
        <title>Halogeometricum sp. a new haloarchaeum isolate from saline soil.</title>
        <authorList>
            <person name="Strakova D."/>
            <person name="Galisteo C."/>
            <person name="Sanchez-Porro C."/>
            <person name="Ventosa A."/>
        </authorList>
    </citation>
    <scope>NUCLEOTIDE SEQUENCE [LARGE SCALE GENOMIC DNA]</scope>
    <source>
        <strain evidence="4">S3BR25-2</strain>
    </source>
</reference>
<feature type="transmembrane region" description="Helical" evidence="1">
    <location>
        <begin position="256"/>
        <end position="274"/>
    </location>
</feature>
<feature type="transmembrane region" description="Helical" evidence="1">
    <location>
        <begin position="108"/>
        <end position="129"/>
    </location>
</feature>
<sequence length="306" mass="29459">MTGPPTVVTAASPSLPLSLAARGLGELDAAASLPDAVVTLFSVLTYLGNPWVCLFAVCLAYVVGPRAGIARPSAAFVLALGLGAVGLTLGLKAAFALPRPPGAAETGYGFPSGHALGTTVFWGGAALLAHAGRRRVRLGVAAAVVAVVALSRVVIGVHYLADVVAGVAVGALFATAAVAAGPGLRRPSPPSTRAVVACFLAGGVLSAAAAAANPVEREVLLAVGTAAGGAATWASLGDTLSARSTGGAVSLSPRSLVVGALAVPVPLAAMAAVAELPVRSLALAGAGAVGGAALLSLPVAAATLLE</sequence>
<feature type="domain" description="Phosphatidic acid phosphatase type 2/haloperoxidase" evidence="2">
    <location>
        <begin position="75"/>
        <end position="178"/>
    </location>
</feature>
<feature type="transmembrane region" description="Helical" evidence="1">
    <location>
        <begin position="136"/>
        <end position="157"/>
    </location>
</feature>
<keyword evidence="1" id="KW-0472">Membrane</keyword>
<dbReference type="Proteomes" id="UP001254813">
    <property type="component" value="Unassembled WGS sequence"/>
</dbReference>
<dbReference type="InterPro" id="IPR036938">
    <property type="entry name" value="PAP2/HPO_sf"/>
</dbReference>
<keyword evidence="4" id="KW-1185">Reference proteome</keyword>
<feature type="transmembrane region" description="Helical" evidence="1">
    <location>
        <begin position="280"/>
        <end position="305"/>
    </location>
</feature>
<feature type="transmembrane region" description="Helical" evidence="1">
    <location>
        <begin position="194"/>
        <end position="213"/>
    </location>
</feature>
<evidence type="ECO:0000256" key="1">
    <source>
        <dbReference type="SAM" id="Phobius"/>
    </source>
</evidence>
<dbReference type="PANTHER" id="PTHR14969:SF13">
    <property type="entry name" value="AT30094P"/>
    <property type="match status" value="1"/>
</dbReference>
<dbReference type="InterPro" id="IPR000326">
    <property type="entry name" value="PAP2/HPO"/>
</dbReference>
<dbReference type="SMART" id="SM00014">
    <property type="entry name" value="acidPPc"/>
    <property type="match status" value="1"/>
</dbReference>
<proteinExistence type="predicted"/>
<evidence type="ECO:0000313" key="4">
    <source>
        <dbReference type="Proteomes" id="UP001254813"/>
    </source>
</evidence>